<keyword evidence="4" id="KW-0288">FMN</keyword>
<comment type="pathway">
    <text evidence="2">Pyrimidine metabolism; UMP biosynthesis via de novo pathway.</text>
</comment>
<dbReference type="GO" id="GO:0009220">
    <property type="term" value="P:pyrimidine ribonucleotide biosynthetic process"/>
    <property type="evidence" value="ECO:0007669"/>
    <property type="project" value="TreeGrafter"/>
</dbReference>
<dbReference type="InterPro" id="IPR050074">
    <property type="entry name" value="DHO_dehydrogenase"/>
</dbReference>
<dbReference type="GO" id="GO:0005737">
    <property type="term" value="C:cytoplasm"/>
    <property type="evidence" value="ECO:0007669"/>
    <property type="project" value="InterPro"/>
</dbReference>
<accession>A0A8F1MC92</accession>
<dbReference type="AlphaFoldDB" id="A0A8F1MC92"/>
<organism evidence="8 9">
    <name type="scientific">Candidatus Minimicrobia naudis</name>
    <dbReference type="NCBI Taxonomy" id="2841263"/>
    <lineage>
        <taxon>Bacteria</taxon>
        <taxon>Candidatus Saccharimonadota</taxon>
        <taxon>Candidatus Saccharimonadota incertae sedis</taxon>
        <taxon>Candidatus Minimicrobia</taxon>
    </lineage>
</organism>
<evidence type="ECO:0000256" key="5">
    <source>
        <dbReference type="ARBA" id="ARBA00022975"/>
    </source>
</evidence>
<evidence type="ECO:0000256" key="1">
    <source>
        <dbReference type="ARBA" id="ARBA00001917"/>
    </source>
</evidence>
<gene>
    <name evidence="8" type="ORF">KOY48_00940</name>
</gene>
<dbReference type="PANTHER" id="PTHR48109">
    <property type="entry name" value="DIHYDROOROTATE DEHYDROGENASE (QUINONE), MITOCHONDRIAL-RELATED"/>
    <property type="match status" value="1"/>
</dbReference>
<keyword evidence="5" id="KW-0665">Pyrimidine biosynthesis</keyword>
<keyword evidence="3" id="KW-0285">Flavoprotein</keyword>
<dbReference type="GO" id="GO:0004152">
    <property type="term" value="F:dihydroorotate dehydrogenase activity"/>
    <property type="evidence" value="ECO:0007669"/>
    <property type="project" value="TreeGrafter"/>
</dbReference>
<dbReference type="Proteomes" id="UP000679129">
    <property type="component" value="Chromosome"/>
</dbReference>
<keyword evidence="9" id="KW-1185">Reference proteome</keyword>
<dbReference type="KEGG" id="mnd:KOY48_00940"/>
<proteinExistence type="predicted"/>
<dbReference type="SUPFAM" id="SSF51395">
    <property type="entry name" value="FMN-linked oxidoreductases"/>
    <property type="match status" value="1"/>
</dbReference>
<feature type="domain" description="Dihydroorotate dehydrogenase catalytic" evidence="7">
    <location>
        <begin position="3"/>
        <end position="122"/>
    </location>
</feature>
<dbReference type="Gene3D" id="3.20.20.70">
    <property type="entry name" value="Aldolase class I"/>
    <property type="match status" value="1"/>
</dbReference>
<sequence>MYDIKQFDSLLKVIIQHNIQGVTVANLIKDRKKVEIKDPLTDEIRGGLSGEPTRKHSLELNRHTYKNYGDKLTSISVGGVFSTEDAYAKIKAGASLVGLITGLFFEGPQLIGRINRELVQLLKNDGFSSISEAIGADFNKKQKKSKKL</sequence>
<dbReference type="Pfam" id="PF01180">
    <property type="entry name" value="DHO_dh"/>
    <property type="match status" value="1"/>
</dbReference>
<evidence type="ECO:0000313" key="8">
    <source>
        <dbReference type="EMBL" id="QWQ32425.1"/>
    </source>
</evidence>
<evidence type="ECO:0000256" key="4">
    <source>
        <dbReference type="ARBA" id="ARBA00022643"/>
    </source>
</evidence>
<protein>
    <recommendedName>
        <fullName evidence="7">Dihydroorotate dehydrogenase catalytic domain-containing protein</fullName>
    </recommendedName>
</protein>
<dbReference type="PANTHER" id="PTHR48109:SF4">
    <property type="entry name" value="DIHYDROOROTATE DEHYDROGENASE (QUINONE), MITOCHONDRIAL"/>
    <property type="match status" value="1"/>
</dbReference>
<evidence type="ECO:0000256" key="3">
    <source>
        <dbReference type="ARBA" id="ARBA00022630"/>
    </source>
</evidence>
<comment type="cofactor">
    <cofactor evidence="1">
        <name>FMN</name>
        <dbReference type="ChEBI" id="CHEBI:58210"/>
    </cofactor>
</comment>
<evidence type="ECO:0000259" key="7">
    <source>
        <dbReference type="Pfam" id="PF01180"/>
    </source>
</evidence>
<name>A0A8F1MC92_9BACT</name>
<reference evidence="8" key="1">
    <citation type="submission" date="2021-06" db="EMBL/GenBank/DDBJ databases">
        <title>An adapted protocol for Saccharibacteria cultivation: two new species join this phylum of Candidate Phyla Radiations.</title>
        <authorList>
            <person name="Ibrahim A."/>
            <person name="Maatouk M."/>
            <person name="Zgheib R."/>
            <person name="Haddad G."/>
            <person name="Bou Khalil J."/>
            <person name="Raoult D."/>
            <person name="Bittar F."/>
        </authorList>
    </citation>
    <scope>NUCLEOTIDE SEQUENCE</scope>
    <source>
        <strain evidence="8">IHU1</strain>
    </source>
</reference>
<evidence type="ECO:0000256" key="6">
    <source>
        <dbReference type="ARBA" id="ARBA00023002"/>
    </source>
</evidence>
<dbReference type="GO" id="GO:0006207">
    <property type="term" value="P:'de novo' pyrimidine nucleobase biosynthetic process"/>
    <property type="evidence" value="ECO:0007669"/>
    <property type="project" value="TreeGrafter"/>
</dbReference>
<dbReference type="EMBL" id="CP076460">
    <property type="protein sequence ID" value="QWQ32425.1"/>
    <property type="molecule type" value="Genomic_DNA"/>
</dbReference>
<dbReference type="InterPro" id="IPR013785">
    <property type="entry name" value="Aldolase_TIM"/>
</dbReference>
<dbReference type="InterPro" id="IPR005720">
    <property type="entry name" value="Dihydroorotate_DH_cat"/>
</dbReference>
<evidence type="ECO:0000313" key="9">
    <source>
        <dbReference type="Proteomes" id="UP000679129"/>
    </source>
</evidence>
<keyword evidence="6" id="KW-0560">Oxidoreductase</keyword>
<evidence type="ECO:0000256" key="2">
    <source>
        <dbReference type="ARBA" id="ARBA00004725"/>
    </source>
</evidence>